<evidence type="ECO:0000259" key="3">
    <source>
        <dbReference type="Pfam" id="PF19327"/>
    </source>
</evidence>
<organism evidence="4 5">
    <name type="scientific">Sporothrix epigloea</name>
    <dbReference type="NCBI Taxonomy" id="1892477"/>
    <lineage>
        <taxon>Eukaryota</taxon>
        <taxon>Fungi</taxon>
        <taxon>Dikarya</taxon>
        <taxon>Ascomycota</taxon>
        <taxon>Pezizomycotina</taxon>
        <taxon>Sordariomycetes</taxon>
        <taxon>Sordariomycetidae</taxon>
        <taxon>Ophiostomatales</taxon>
        <taxon>Ophiostomataceae</taxon>
        <taxon>Sporothrix</taxon>
    </lineage>
</organism>
<evidence type="ECO:0000256" key="1">
    <source>
        <dbReference type="SAM" id="MobiDB-lite"/>
    </source>
</evidence>
<name>A0ABP0DCM8_9PEZI</name>
<feature type="domain" description="Ap4A phosphorylase 1/2 N-terminal" evidence="3">
    <location>
        <begin position="11"/>
        <end position="174"/>
    </location>
</feature>
<sequence length="357" mass="37863">MAPPLGIPAGLPHLVHDAFLRAKTAGDLSFFPTQVALLRVHGVPFQLRFAPSLANKPKSAGDKTDKAKSKPFDPFADPPPGLLILPKVGDSGGSTHRLVLNKFAISQDHSILATSDFRPQTHLLEASDLAAAYACVEAYHQQGEELYVFYNSGANSGASQPHRHLQLLPVARIQEGLPKGSQFGEACGETTGGTLVDQLAWTSAELPIVVATVRLPDSSSVSASLLYETYLRLYRQGCAAAANTSAMIDAGETVDTTAEERGTIPARMSYNLALTRKSMAIIPRAAEGSAVTPDGDMLSLNGTVLAGTALVKSEAEWDALRSDPSLLENVLLQIGVPLPTTVEKSSEVSKEDDKALL</sequence>
<dbReference type="InterPro" id="IPR045759">
    <property type="entry name" value="Ap4A_phos1/2_N"/>
</dbReference>
<dbReference type="GO" id="GO:0003877">
    <property type="term" value="F:ATP:ADP adenylyltransferase activity"/>
    <property type="evidence" value="ECO:0007669"/>
    <property type="project" value="UniProtKB-EC"/>
</dbReference>
<protein>
    <submittedName>
        <fullName evidence="4">Bifunctional AP-4-A phosphorylase/ADP sulfurylase</fullName>
        <ecNumber evidence="4">2.7.7.53</ecNumber>
    </submittedName>
</protein>
<comment type="caution">
    <text evidence="4">The sequence shown here is derived from an EMBL/GenBank/DDBJ whole genome shotgun (WGS) entry which is preliminary data.</text>
</comment>
<feature type="domain" description="ATP adenylyltransferase C-terminal" evidence="2">
    <location>
        <begin position="205"/>
        <end position="337"/>
    </location>
</feature>
<evidence type="ECO:0000313" key="4">
    <source>
        <dbReference type="EMBL" id="CAK7265984.1"/>
    </source>
</evidence>
<dbReference type="Gene3D" id="3.30.428.70">
    <property type="match status" value="1"/>
</dbReference>
<dbReference type="EMBL" id="CAWUOM010000021">
    <property type="protein sequence ID" value="CAK7265984.1"/>
    <property type="molecule type" value="Genomic_DNA"/>
</dbReference>
<keyword evidence="4" id="KW-0808">Transferase</keyword>
<dbReference type="Proteomes" id="UP001642501">
    <property type="component" value="Unassembled WGS sequence"/>
</dbReference>
<keyword evidence="4" id="KW-0548">Nucleotidyltransferase</keyword>
<dbReference type="PANTHER" id="PTHR38420">
    <property type="entry name" value="AP-4-A PHOSPHORYLASE II"/>
    <property type="match status" value="1"/>
</dbReference>
<accession>A0ABP0DCM8</accession>
<dbReference type="InterPro" id="IPR009163">
    <property type="entry name" value="Ap4A_phos1/2"/>
</dbReference>
<feature type="region of interest" description="Disordered" evidence="1">
    <location>
        <begin position="55"/>
        <end position="78"/>
    </location>
</feature>
<dbReference type="InterPro" id="IPR043171">
    <property type="entry name" value="Ap4A_phos1/2-like"/>
</dbReference>
<gene>
    <name evidence="4" type="primary">APA2</name>
    <name evidence="4" type="ORF">SEPCBS57363_001866</name>
</gene>
<reference evidence="4 5" key="1">
    <citation type="submission" date="2024-01" db="EMBL/GenBank/DDBJ databases">
        <authorList>
            <person name="Allen C."/>
            <person name="Tagirdzhanova G."/>
        </authorList>
    </citation>
    <scope>NUCLEOTIDE SEQUENCE [LARGE SCALE GENOMIC DNA]</scope>
    <source>
        <strain evidence="4 5">CBS 573.63</strain>
    </source>
</reference>
<keyword evidence="5" id="KW-1185">Reference proteome</keyword>
<evidence type="ECO:0000259" key="2">
    <source>
        <dbReference type="Pfam" id="PF09830"/>
    </source>
</evidence>
<dbReference type="SUPFAM" id="SSF54197">
    <property type="entry name" value="HIT-like"/>
    <property type="match status" value="1"/>
</dbReference>
<dbReference type="Pfam" id="PF09830">
    <property type="entry name" value="ATP_transf"/>
    <property type="match status" value="1"/>
</dbReference>
<dbReference type="Pfam" id="PF19327">
    <property type="entry name" value="Ap4A_phos_N"/>
    <property type="match status" value="1"/>
</dbReference>
<evidence type="ECO:0000313" key="5">
    <source>
        <dbReference type="Proteomes" id="UP001642501"/>
    </source>
</evidence>
<dbReference type="InterPro" id="IPR036265">
    <property type="entry name" value="HIT-like_sf"/>
</dbReference>
<dbReference type="EC" id="2.7.7.53" evidence="4"/>
<dbReference type="InterPro" id="IPR019200">
    <property type="entry name" value="ATP_adenylylTrfase_C"/>
</dbReference>
<proteinExistence type="predicted"/>
<dbReference type="PANTHER" id="PTHR38420:SF3">
    <property type="entry name" value="5',5'''-P-1,P-4-TETRAPHOSPHATE PHOSPHORYLASE 2"/>
    <property type="match status" value="1"/>
</dbReference>
<feature type="compositionally biased region" description="Basic and acidic residues" evidence="1">
    <location>
        <begin position="59"/>
        <end position="71"/>
    </location>
</feature>